<sequence length="77" mass="8433">MADYIPANGSGHYLNYNVCTPFQGGESFKIRDCYNGNVVKLGSVSYFGCTSGRVNGLYAMYRLEIERTPYGSGSISD</sequence>
<evidence type="ECO:0000313" key="1">
    <source>
        <dbReference type="EMBL" id="MBB5114147.1"/>
    </source>
</evidence>
<accession>A0ABR6MFY5</accession>
<dbReference type="GeneID" id="300294534"/>
<organism evidence="1 2">
    <name type="scientific">Micromonospora echinospora</name>
    <name type="common">Micromonospora purpurea</name>
    <dbReference type="NCBI Taxonomy" id="1877"/>
    <lineage>
        <taxon>Bacteria</taxon>
        <taxon>Bacillati</taxon>
        <taxon>Actinomycetota</taxon>
        <taxon>Actinomycetes</taxon>
        <taxon>Micromonosporales</taxon>
        <taxon>Micromonosporaceae</taxon>
        <taxon>Micromonospora</taxon>
    </lineage>
</organism>
<comment type="caution">
    <text evidence="1">The sequence shown here is derived from an EMBL/GenBank/DDBJ whole genome shotgun (WGS) entry which is preliminary data.</text>
</comment>
<reference evidence="1 2" key="1">
    <citation type="submission" date="2020-08" db="EMBL/GenBank/DDBJ databases">
        <title>Sequencing the genomes of 1000 actinobacteria strains.</title>
        <authorList>
            <person name="Klenk H.-P."/>
        </authorList>
    </citation>
    <scope>NUCLEOTIDE SEQUENCE [LARGE SCALE GENOMIC DNA]</scope>
    <source>
        <strain evidence="1 2">DSM 43036</strain>
    </source>
</reference>
<dbReference type="EMBL" id="JACHJC010000001">
    <property type="protein sequence ID" value="MBB5114147.1"/>
    <property type="molecule type" value="Genomic_DNA"/>
</dbReference>
<gene>
    <name evidence="1" type="ORF">FHU28_003986</name>
</gene>
<name>A0ABR6MFY5_MICEC</name>
<protein>
    <submittedName>
        <fullName evidence="1">Uncharacterized protein</fullName>
    </submittedName>
</protein>
<dbReference type="RefSeq" id="WP_184686054.1">
    <property type="nucleotide sequence ID" value="NZ_JACHJC010000001.1"/>
</dbReference>
<evidence type="ECO:0000313" key="2">
    <source>
        <dbReference type="Proteomes" id="UP000618986"/>
    </source>
</evidence>
<keyword evidence="2" id="KW-1185">Reference proteome</keyword>
<dbReference type="Proteomes" id="UP000618986">
    <property type="component" value="Unassembled WGS sequence"/>
</dbReference>
<proteinExistence type="predicted"/>